<dbReference type="RefSeq" id="WP_021287915.1">
    <property type="nucleotide sequence ID" value="NZ_AUPZ01000010.1"/>
</dbReference>
<keyword evidence="2" id="KW-1185">Reference proteome</keyword>
<proteinExistence type="predicted"/>
<evidence type="ECO:0000313" key="1">
    <source>
        <dbReference type="EMBL" id="EQB39151.1"/>
    </source>
</evidence>
<dbReference type="OrthoDB" id="5334589at2"/>
<name>T0JM56_9BACT</name>
<reference evidence="1 2" key="1">
    <citation type="submission" date="2013-07" db="EMBL/GenBank/DDBJ databases">
        <title>Sulfurimonas hongkongensis AST-10 Genome Sequencing.</title>
        <authorList>
            <person name="Cai L."/>
            <person name="Zhang T."/>
        </authorList>
    </citation>
    <scope>NUCLEOTIDE SEQUENCE [LARGE SCALE GENOMIC DNA]</scope>
    <source>
        <strain evidence="1 2">AST-10</strain>
    </source>
</reference>
<protein>
    <submittedName>
        <fullName evidence="1">Uncharacterized protein</fullName>
    </submittedName>
</protein>
<dbReference type="EMBL" id="AUPZ01000010">
    <property type="protein sequence ID" value="EQB39151.1"/>
    <property type="molecule type" value="Genomic_DNA"/>
</dbReference>
<dbReference type="Proteomes" id="UP000015520">
    <property type="component" value="Unassembled WGS sequence"/>
</dbReference>
<sequence length="122" mass="14522">MYYVIKKQHATPLSTFIGFPVRKFIASKNSDNVIFEFQKDGKPLRKWVKKEDIILLTDNKEYYQKTLKHFSEIESTQKKLVEEAQAHLKNSMETFTDTMHTEMDEYEELRDSSDVPCMLRHL</sequence>
<evidence type="ECO:0000313" key="2">
    <source>
        <dbReference type="Proteomes" id="UP000015520"/>
    </source>
</evidence>
<comment type="caution">
    <text evidence="1">The sequence shown here is derived from an EMBL/GenBank/DDBJ whole genome shotgun (WGS) entry which is preliminary data.</text>
</comment>
<dbReference type="AlphaFoldDB" id="T0JM56"/>
<dbReference type="PATRIC" id="fig|1172190.3.peg.1602"/>
<dbReference type="eggNOG" id="ENOG5031AX6">
    <property type="taxonomic scope" value="Bacteria"/>
</dbReference>
<organism evidence="1 2">
    <name type="scientific">Sulfurimonas hongkongensis</name>
    <dbReference type="NCBI Taxonomy" id="1172190"/>
    <lineage>
        <taxon>Bacteria</taxon>
        <taxon>Pseudomonadati</taxon>
        <taxon>Campylobacterota</taxon>
        <taxon>Epsilonproteobacteria</taxon>
        <taxon>Campylobacterales</taxon>
        <taxon>Sulfurimonadaceae</taxon>
        <taxon>Sulfurimonas</taxon>
    </lineage>
</organism>
<accession>T0JM56</accession>
<gene>
    <name evidence="1" type="ORF">M947_08300</name>
</gene>
<dbReference type="STRING" id="1172190.M947_08300"/>